<dbReference type="Proteomes" id="UP000746690">
    <property type="component" value="Unassembled WGS sequence"/>
</dbReference>
<organism evidence="2 3">
    <name type="scientific">Flavivirga algicola</name>
    <dbReference type="NCBI Taxonomy" id="2729136"/>
    <lineage>
        <taxon>Bacteria</taxon>
        <taxon>Pseudomonadati</taxon>
        <taxon>Bacteroidota</taxon>
        <taxon>Flavobacteriia</taxon>
        <taxon>Flavobacteriales</taxon>
        <taxon>Flavobacteriaceae</taxon>
        <taxon>Flavivirga</taxon>
    </lineage>
</organism>
<dbReference type="InterPro" id="IPR011990">
    <property type="entry name" value="TPR-like_helical_dom_sf"/>
</dbReference>
<keyword evidence="3" id="KW-1185">Reference proteome</keyword>
<evidence type="ECO:0008006" key="4">
    <source>
        <dbReference type="Google" id="ProtNLM"/>
    </source>
</evidence>
<evidence type="ECO:0000313" key="2">
    <source>
        <dbReference type="EMBL" id="NMH87493.1"/>
    </source>
</evidence>
<dbReference type="RefSeq" id="WP_169672060.1">
    <property type="nucleotide sequence ID" value="NZ_JABBHF010000004.1"/>
</dbReference>
<gene>
    <name evidence="2" type="ORF">HHX25_08250</name>
</gene>
<evidence type="ECO:0000256" key="1">
    <source>
        <dbReference type="SAM" id="Phobius"/>
    </source>
</evidence>
<reference evidence="2 3" key="1">
    <citation type="submission" date="2020-04" db="EMBL/GenBank/DDBJ databases">
        <title>A Flavivirga sp. nov.</title>
        <authorList>
            <person name="Sun X."/>
        </authorList>
    </citation>
    <scope>NUCLEOTIDE SEQUENCE [LARGE SCALE GENOMIC DNA]</scope>
    <source>
        <strain evidence="2 3">Y03</strain>
    </source>
</reference>
<keyword evidence="1" id="KW-1133">Transmembrane helix</keyword>
<feature type="transmembrane region" description="Helical" evidence="1">
    <location>
        <begin position="89"/>
        <end position="107"/>
    </location>
</feature>
<name>A0ABX1RXI0_9FLAO</name>
<keyword evidence="1" id="KW-0812">Transmembrane</keyword>
<comment type="caution">
    <text evidence="2">The sequence shown here is derived from an EMBL/GenBank/DDBJ whole genome shotgun (WGS) entry which is preliminary data.</text>
</comment>
<evidence type="ECO:0000313" key="3">
    <source>
        <dbReference type="Proteomes" id="UP000746690"/>
    </source>
</evidence>
<keyword evidence="1" id="KW-0472">Membrane</keyword>
<sequence length="245" mass="28338">MEEDQNYILFEPYLSKELSQDDITAFESRLKNESDFNQAFNTYKELSSFLEHKFEEEAASNAFQNNLKNISNRYFEKQKTSKKTERFKLWQLAIAASVVLLIGIFTFNNFSSPTFSDYNNYETISLTVRGKQETLLKTAENAFNNRNFAEAETAFSQLLAKDDSNKELQLYKGITLLELDKFAEADNLFGKLSNSPSVYKNKATWYLALSKLKQKDYDACLEILKTVPEDADDYLQAQQLINELD</sequence>
<dbReference type="SUPFAM" id="SSF48452">
    <property type="entry name" value="TPR-like"/>
    <property type="match status" value="1"/>
</dbReference>
<dbReference type="EMBL" id="JABBHF010000004">
    <property type="protein sequence ID" value="NMH87493.1"/>
    <property type="molecule type" value="Genomic_DNA"/>
</dbReference>
<accession>A0ABX1RXI0</accession>
<protein>
    <recommendedName>
        <fullName evidence="4">Tetratricopeptide repeat protein</fullName>
    </recommendedName>
</protein>
<proteinExistence type="predicted"/>
<dbReference type="Gene3D" id="1.25.40.10">
    <property type="entry name" value="Tetratricopeptide repeat domain"/>
    <property type="match status" value="1"/>
</dbReference>